<evidence type="ECO:0000256" key="1">
    <source>
        <dbReference type="ARBA" id="ARBA00022679"/>
    </source>
</evidence>
<gene>
    <name evidence="7" type="ORF">ACFP3U_23150</name>
</gene>
<dbReference type="CDD" id="cd16917">
    <property type="entry name" value="HATPase_UhpB-NarQ-NarX-like"/>
    <property type="match status" value="1"/>
</dbReference>
<feature type="transmembrane region" description="Helical" evidence="4">
    <location>
        <begin position="117"/>
        <end position="137"/>
    </location>
</feature>
<dbReference type="Gene3D" id="1.20.5.1930">
    <property type="match status" value="1"/>
</dbReference>
<sequence length="405" mass="43336">MNPVRRWRDSSKPQRSELYLRWSLYLMALAPLPVALLINSSDQEVGREPASRVALVIGLALTLVTLRAYRTSLDHYLNRPTDHLRWLAVNGGIAVAGSWVLLLLGPRVGSAPGTEEVVFTHPITSTMLFSAFGPASVGLPPRRAALAGAAALLAVAPAMLLAGAAPGTTTGLLVGTGVAMIFIGCSCRSFAWLQSVVWELDAAREAQARLAVAEERLRFSRDLHDVMGRNLTTIALKSELAVQLARRGRPEAAEQMAEVQQIAQESQREVRDVIRGYRTAALHAEAVGARAVLRSADVACEINLGEDADELPASVQSVLGWVIREATTNVLRHSEAGRCSIRLHREAGRAVLELENDGVPAVPLPSQGGGTGLRGLRERLAAHDGELTVPDAGPGVFRLLASVPL</sequence>
<feature type="transmembrane region" description="Helical" evidence="4">
    <location>
        <begin position="50"/>
        <end position="66"/>
    </location>
</feature>
<dbReference type="Pfam" id="PF02518">
    <property type="entry name" value="HATPase_c"/>
    <property type="match status" value="1"/>
</dbReference>
<feature type="transmembrane region" description="Helical" evidence="4">
    <location>
        <begin position="171"/>
        <end position="191"/>
    </location>
</feature>
<keyword evidence="3" id="KW-0902">Two-component regulatory system</keyword>
<evidence type="ECO:0000256" key="3">
    <source>
        <dbReference type="ARBA" id="ARBA00023012"/>
    </source>
</evidence>
<dbReference type="InterPro" id="IPR036890">
    <property type="entry name" value="HATPase_C_sf"/>
</dbReference>
<reference evidence="8" key="1">
    <citation type="journal article" date="2019" name="Int. J. Syst. Evol. Microbiol.">
        <title>The Global Catalogue of Microorganisms (GCM) 10K type strain sequencing project: providing services to taxonomists for standard genome sequencing and annotation.</title>
        <authorList>
            <consortium name="The Broad Institute Genomics Platform"/>
            <consortium name="The Broad Institute Genome Sequencing Center for Infectious Disease"/>
            <person name="Wu L."/>
            <person name="Ma J."/>
        </authorList>
    </citation>
    <scope>NUCLEOTIDE SEQUENCE [LARGE SCALE GENOMIC DNA]</scope>
    <source>
        <strain evidence="8">CGMCC 4.1437</strain>
    </source>
</reference>
<protein>
    <submittedName>
        <fullName evidence="7">Sensor histidine kinase</fullName>
    </submittedName>
</protein>
<dbReference type="InterPro" id="IPR011712">
    <property type="entry name" value="Sig_transdc_His_kin_sub3_dim/P"/>
</dbReference>
<feature type="domain" description="Signal transduction histidine kinase subgroup 3 dimerisation and phosphoacceptor" evidence="6">
    <location>
        <begin position="215"/>
        <end position="281"/>
    </location>
</feature>
<dbReference type="RefSeq" id="WP_380227540.1">
    <property type="nucleotide sequence ID" value="NZ_JBHSOF010000032.1"/>
</dbReference>
<name>A0ABW0XA34_9ACTN</name>
<feature type="transmembrane region" description="Helical" evidence="4">
    <location>
        <begin position="87"/>
        <end position="105"/>
    </location>
</feature>
<dbReference type="Pfam" id="PF07730">
    <property type="entry name" value="HisKA_3"/>
    <property type="match status" value="1"/>
</dbReference>
<keyword evidence="4" id="KW-0472">Membrane</keyword>
<evidence type="ECO:0000256" key="4">
    <source>
        <dbReference type="SAM" id="Phobius"/>
    </source>
</evidence>
<evidence type="ECO:0000259" key="6">
    <source>
        <dbReference type="Pfam" id="PF07730"/>
    </source>
</evidence>
<keyword evidence="4" id="KW-1133">Transmembrane helix</keyword>
<dbReference type="PANTHER" id="PTHR24421:SF63">
    <property type="entry name" value="SENSOR HISTIDINE KINASE DESK"/>
    <property type="match status" value="1"/>
</dbReference>
<keyword evidence="4" id="KW-0812">Transmembrane</keyword>
<comment type="caution">
    <text evidence="7">The sequence shown here is derived from an EMBL/GenBank/DDBJ whole genome shotgun (WGS) entry which is preliminary data.</text>
</comment>
<dbReference type="Proteomes" id="UP001595975">
    <property type="component" value="Unassembled WGS sequence"/>
</dbReference>
<dbReference type="PANTHER" id="PTHR24421">
    <property type="entry name" value="NITRATE/NITRITE SENSOR PROTEIN NARX-RELATED"/>
    <property type="match status" value="1"/>
</dbReference>
<evidence type="ECO:0000313" key="8">
    <source>
        <dbReference type="Proteomes" id="UP001595975"/>
    </source>
</evidence>
<keyword evidence="1" id="KW-0808">Transferase</keyword>
<feature type="transmembrane region" description="Helical" evidence="4">
    <location>
        <begin position="20"/>
        <end position="38"/>
    </location>
</feature>
<accession>A0ABW0XA34</accession>
<evidence type="ECO:0000313" key="7">
    <source>
        <dbReference type="EMBL" id="MFC5665869.1"/>
    </source>
</evidence>
<dbReference type="GO" id="GO:0016301">
    <property type="term" value="F:kinase activity"/>
    <property type="evidence" value="ECO:0007669"/>
    <property type="project" value="UniProtKB-KW"/>
</dbReference>
<evidence type="ECO:0000256" key="2">
    <source>
        <dbReference type="ARBA" id="ARBA00022777"/>
    </source>
</evidence>
<keyword evidence="2 7" id="KW-0418">Kinase</keyword>
<dbReference type="EMBL" id="JBHSOF010000032">
    <property type="protein sequence ID" value="MFC5665869.1"/>
    <property type="molecule type" value="Genomic_DNA"/>
</dbReference>
<organism evidence="7 8">
    <name type="scientific">Kitasatospora misakiensis</name>
    <dbReference type="NCBI Taxonomy" id="67330"/>
    <lineage>
        <taxon>Bacteria</taxon>
        <taxon>Bacillati</taxon>
        <taxon>Actinomycetota</taxon>
        <taxon>Actinomycetes</taxon>
        <taxon>Kitasatosporales</taxon>
        <taxon>Streptomycetaceae</taxon>
        <taxon>Kitasatospora</taxon>
    </lineage>
</organism>
<dbReference type="SUPFAM" id="SSF55874">
    <property type="entry name" value="ATPase domain of HSP90 chaperone/DNA topoisomerase II/histidine kinase"/>
    <property type="match status" value="1"/>
</dbReference>
<dbReference type="InterPro" id="IPR050482">
    <property type="entry name" value="Sensor_HK_TwoCompSys"/>
</dbReference>
<dbReference type="Gene3D" id="3.30.565.10">
    <property type="entry name" value="Histidine kinase-like ATPase, C-terminal domain"/>
    <property type="match status" value="1"/>
</dbReference>
<keyword evidence="8" id="KW-1185">Reference proteome</keyword>
<feature type="domain" description="Histidine kinase/HSP90-like ATPase" evidence="5">
    <location>
        <begin position="319"/>
        <end position="390"/>
    </location>
</feature>
<dbReference type="InterPro" id="IPR003594">
    <property type="entry name" value="HATPase_dom"/>
</dbReference>
<feature type="transmembrane region" description="Helical" evidence="4">
    <location>
        <begin position="144"/>
        <end position="165"/>
    </location>
</feature>
<proteinExistence type="predicted"/>
<evidence type="ECO:0000259" key="5">
    <source>
        <dbReference type="Pfam" id="PF02518"/>
    </source>
</evidence>